<evidence type="ECO:0000313" key="4">
    <source>
        <dbReference type="Proteomes" id="UP000799440"/>
    </source>
</evidence>
<protein>
    <recommendedName>
        <fullName evidence="2">DUF6594 domain-containing protein</fullName>
    </recommendedName>
</protein>
<dbReference type="Proteomes" id="UP000799440">
    <property type="component" value="Unassembled WGS sequence"/>
</dbReference>
<proteinExistence type="predicted"/>
<feature type="transmembrane region" description="Helical" evidence="1">
    <location>
        <begin position="24"/>
        <end position="41"/>
    </location>
</feature>
<evidence type="ECO:0000256" key="1">
    <source>
        <dbReference type="SAM" id="Phobius"/>
    </source>
</evidence>
<organism evidence="3 4">
    <name type="scientific">Sporormia fimetaria CBS 119925</name>
    <dbReference type="NCBI Taxonomy" id="1340428"/>
    <lineage>
        <taxon>Eukaryota</taxon>
        <taxon>Fungi</taxon>
        <taxon>Dikarya</taxon>
        <taxon>Ascomycota</taxon>
        <taxon>Pezizomycotina</taxon>
        <taxon>Dothideomycetes</taxon>
        <taxon>Pleosporomycetidae</taxon>
        <taxon>Pleosporales</taxon>
        <taxon>Sporormiaceae</taxon>
        <taxon>Sporormia</taxon>
    </lineage>
</organism>
<dbReference type="OrthoDB" id="5342093at2759"/>
<feature type="domain" description="DUF6594" evidence="2">
    <location>
        <begin position="2"/>
        <end position="57"/>
    </location>
</feature>
<evidence type="ECO:0000259" key="2">
    <source>
        <dbReference type="Pfam" id="PF20237"/>
    </source>
</evidence>
<keyword evidence="1" id="KW-0812">Transmembrane</keyword>
<dbReference type="InterPro" id="IPR046529">
    <property type="entry name" value="DUF6594"/>
</dbReference>
<keyword evidence="1" id="KW-1133">Transmembrane helix</keyword>
<keyword evidence="1" id="KW-0472">Membrane</keyword>
<keyword evidence="4" id="KW-1185">Reference proteome</keyword>
<name>A0A6A6VCP8_9PLEO</name>
<dbReference type="AlphaFoldDB" id="A0A6A6VCP8"/>
<evidence type="ECO:0000313" key="3">
    <source>
        <dbReference type="EMBL" id="KAF2748358.1"/>
    </source>
</evidence>
<dbReference type="Pfam" id="PF20237">
    <property type="entry name" value="DUF6594"/>
    <property type="match status" value="1"/>
</dbReference>
<dbReference type="EMBL" id="MU006569">
    <property type="protein sequence ID" value="KAF2748358.1"/>
    <property type="molecule type" value="Genomic_DNA"/>
</dbReference>
<accession>A0A6A6VCP8</accession>
<sequence>MVAVLIPILAMVTLIHVNTWAERFGAIAGFNILFALSMMYLTQAKRGHVFAAVALFTTP</sequence>
<gene>
    <name evidence="3" type="ORF">M011DRAFT_476375</name>
</gene>
<reference evidence="3" key="1">
    <citation type="journal article" date="2020" name="Stud. Mycol.">
        <title>101 Dothideomycetes genomes: a test case for predicting lifestyles and emergence of pathogens.</title>
        <authorList>
            <person name="Haridas S."/>
            <person name="Albert R."/>
            <person name="Binder M."/>
            <person name="Bloem J."/>
            <person name="Labutti K."/>
            <person name="Salamov A."/>
            <person name="Andreopoulos B."/>
            <person name="Baker S."/>
            <person name="Barry K."/>
            <person name="Bills G."/>
            <person name="Bluhm B."/>
            <person name="Cannon C."/>
            <person name="Castanera R."/>
            <person name="Culley D."/>
            <person name="Daum C."/>
            <person name="Ezra D."/>
            <person name="Gonzalez J."/>
            <person name="Henrissat B."/>
            <person name="Kuo A."/>
            <person name="Liang C."/>
            <person name="Lipzen A."/>
            <person name="Lutzoni F."/>
            <person name="Magnuson J."/>
            <person name="Mondo S."/>
            <person name="Nolan M."/>
            <person name="Ohm R."/>
            <person name="Pangilinan J."/>
            <person name="Park H.-J."/>
            <person name="Ramirez L."/>
            <person name="Alfaro M."/>
            <person name="Sun H."/>
            <person name="Tritt A."/>
            <person name="Yoshinaga Y."/>
            <person name="Zwiers L.-H."/>
            <person name="Turgeon B."/>
            <person name="Goodwin S."/>
            <person name="Spatafora J."/>
            <person name="Crous P."/>
            <person name="Grigoriev I."/>
        </authorList>
    </citation>
    <scope>NUCLEOTIDE SEQUENCE</scope>
    <source>
        <strain evidence="3">CBS 119925</strain>
    </source>
</reference>